<comment type="caution">
    <text evidence="2">The sequence shown here is derived from an EMBL/GenBank/DDBJ whole genome shotgun (WGS) entry which is preliminary data.</text>
</comment>
<keyword evidence="1" id="KW-0812">Transmembrane</keyword>
<organism evidence="2 3">
    <name type="scientific">Actinomadura parmotrematis</name>
    <dbReference type="NCBI Taxonomy" id="2864039"/>
    <lineage>
        <taxon>Bacteria</taxon>
        <taxon>Bacillati</taxon>
        <taxon>Actinomycetota</taxon>
        <taxon>Actinomycetes</taxon>
        <taxon>Streptosporangiales</taxon>
        <taxon>Thermomonosporaceae</taxon>
        <taxon>Actinomadura</taxon>
    </lineage>
</organism>
<protein>
    <submittedName>
        <fullName evidence="2">Benzoate/H(+) symporter BenE family transporter</fullName>
    </submittedName>
</protein>
<keyword evidence="3" id="KW-1185">Reference proteome</keyword>
<feature type="transmembrane region" description="Helical" evidence="1">
    <location>
        <begin position="180"/>
        <end position="196"/>
    </location>
</feature>
<feature type="transmembrane region" description="Helical" evidence="1">
    <location>
        <begin position="20"/>
        <end position="40"/>
    </location>
</feature>
<feature type="transmembrane region" description="Helical" evidence="1">
    <location>
        <begin position="254"/>
        <end position="284"/>
    </location>
</feature>
<accession>A0ABS7G184</accession>
<gene>
    <name evidence="2" type="ORF">K1Y72_26585</name>
</gene>
<dbReference type="NCBIfam" id="TIGR00843">
    <property type="entry name" value="benE"/>
    <property type="match status" value="1"/>
</dbReference>
<dbReference type="Pfam" id="PF03594">
    <property type="entry name" value="BenE"/>
    <property type="match status" value="1"/>
</dbReference>
<reference evidence="2 3" key="1">
    <citation type="submission" date="2021-07" db="EMBL/GenBank/DDBJ databases">
        <title>Actinomadura sp. PM05-2 isolated from lichen.</title>
        <authorList>
            <person name="Somphong A."/>
            <person name="Phongsopitanun W."/>
            <person name="Tanasupawat S."/>
            <person name="Peongsungnone V."/>
        </authorList>
    </citation>
    <scope>NUCLEOTIDE SEQUENCE [LARGE SCALE GENOMIC DNA]</scope>
    <source>
        <strain evidence="2 3">PM05-2</strain>
    </source>
</reference>
<feature type="transmembrane region" description="Helical" evidence="1">
    <location>
        <begin position="98"/>
        <end position="118"/>
    </location>
</feature>
<feature type="transmembrane region" description="Helical" evidence="1">
    <location>
        <begin position="368"/>
        <end position="390"/>
    </location>
</feature>
<feature type="transmembrane region" description="Helical" evidence="1">
    <location>
        <begin position="326"/>
        <end position="348"/>
    </location>
</feature>
<feature type="transmembrane region" description="Helical" evidence="1">
    <location>
        <begin position="216"/>
        <end position="242"/>
    </location>
</feature>
<keyword evidence="1" id="KW-1133">Transmembrane helix</keyword>
<feature type="transmembrane region" description="Helical" evidence="1">
    <location>
        <begin position="130"/>
        <end position="149"/>
    </location>
</feature>
<dbReference type="PANTHER" id="PTHR30199:SF0">
    <property type="entry name" value="INNER MEMBRANE PROTEIN YDCO"/>
    <property type="match status" value="1"/>
</dbReference>
<dbReference type="PANTHER" id="PTHR30199">
    <property type="entry name" value="MFS FAMILY TRANSPORTER, PREDICTED SUBSTRATE BENZOATE"/>
    <property type="match status" value="1"/>
</dbReference>
<proteinExistence type="predicted"/>
<evidence type="ECO:0000313" key="3">
    <source>
        <dbReference type="Proteomes" id="UP000774570"/>
    </source>
</evidence>
<dbReference type="InterPro" id="IPR004711">
    <property type="entry name" value="Benzoate_Transporter"/>
</dbReference>
<evidence type="ECO:0000256" key="1">
    <source>
        <dbReference type="SAM" id="Phobius"/>
    </source>
</evidence>
<keyword evidence="1" id="KW-0472">Membrane</keyword>
<sequence length="416" mass="41488">MAPERPRTGGGAGWRQPVTTGLALAMVGFTSSFAVVLAGLRAAGASPAQAASGLLALCAATGLTAIYLGLRHRMPLSIAWSTPGAALLVSMGPQHVRFGTAVAAFLVTGALLAATGLSARATRLLEAVPAPLAAAMLAGILLPICAAPVQAVVRFPARAAPIVIVWAVLFRFARGWAVPGALAATLAVVLAGPHGGTGGADPWPAPVLTAPDFTDAATVAGIALPLFLVTMASQNLAGMSVLAVHGYRPRLRPVLVTTGAATLAVAPLGGHAVNLAAITAAMAARPDAHPDPARRWIASVTGGAVYVVLGLAAGAAVVLTSAAPPLLIESVAGLALVGTLGSALHTAVSDPGEREAAVVAFAVTVSGIAPFGIGGAFWGLLAGLAFRLLLARRSEESPNDLTARGHALLTPDKEPR</sequence>
<dbReference type="Proteomes" id="UP000774570">
    <property type="component" value="Unassembled WGS sequence"/>
</dbReference>
<feature type="transmembrane region" description="Helical" evidence="1">
    <location>
        <begin position="296"/>
        <end position="319"/>
    </location>
</feature>
<evidence type="ECO:0000313" key="2">
    <source>
        <dbReference type="EMBL" id="MBW8485970.1"/>
    </source>
</evidence>
<name>A0ABS7G184_9ACTN</name>
<feature type="transmembrane region" description="Helical" evidence="1">
    <location>
        <begin position="52"/>
        <end position="70"/>
    </location>
</feature>
<dbReference type="EMBL" id="JAIBOA010000019">
    <property type="protein sequence ID" value="MBW8485970.1"/>
    <property type="molecule type" value="Genomic_DNA"/>
</dbReference>